<dbReference type="AlphaFoldDB" id="K9U192"/>
<dbReference type="InterPro" id="IPR036291">
    <property type="entry name" value="NAD(P)-bd_dom_sf"/>
</dbReference>
<dbReference type="EC" id="1.1.1.103" evidence="4"/>
<dbReference type="InterPro" id="IPR051225">
    <property type="entry name" value="NAD(P)_epim/dehydratase"/>
</dbReference>
<dbReference type="InParanoid" id="K9U192"/>
<evidence type="ECO:0000256" key="1">
    <source>
        <dbReference type="ARBA" id="ARBA00007637"/>
    </source>
</evidence>
<proteinExistence type="inferred from homology"/>
<sequence length="372" mass="41535">MMNNILVTGSRGQLGSDLVVALQRRYGTTHVMESGRSPRSEESKLFPYKVLDVTDGRRLEKIVKRHQIDTIYHLAGLLSAKGEREPDRCWDININGLKNVLEVAKSERLKVFYPSSIAVFGAHTPKLDTPQMTVTDPSTMYGITKVTGELLCQYYAQRFGVDVRSLRLPGIIGIISYNAPPGGGTTDFAVEIFYAALQQRTYTCFLRPETRLPMMYAADAVRAILELMEADLSAIKVRTSYNVAAVSFSVAELVAEIQKHLPEFACEYKPDFRQAIADSWVCTVDDSKARADWGWHHTYDLSAIVSDMLAKLESLKREQGARKRAEGAEEAEGAEGESTTNSTPHTPYPISDRTTHYAPLIPDSRLPTPKIW</sequence>
<dbReference type="GO" id="GO:0006567">
    <property type="term" value="P:L-threonine catabolic process"/>
    <property type="evidence" value="ECO:0007669"/>
    <property type="project" value="TreeGrafter"/>
</dbReference>
<dbReference type="GO" id="GO:0008743">
    <property type="term" value="F:L-threonine 3-dehydrogenase activity"/>
    <property type="evidence" value="ECO:0007669"/>
    <property type="project" value="UniProtKB-EC"/>
</dbReference>
<comment type="similarity">
    <text evidence="1">Belongs to the NAD(P)-dependent epimerase/dehydratase family.</text>
</comment>
<dbReference type="eggNOG" id="COG0451">
    <property type="taxonomic scope" value="Bacteria"/>
</dbReference>
<gene>
    <name evidence="4" type="ORF">Chro_2920</name>
</gene>
<feature type="domain" description="NAD-dependent epimerase/dehydratase" evidence="3">
    <location>
        <begin position="5"/>
        <end position="243"/>
    </location>
</feature>
<organism evidence="4 5">
    <name type="scientific">Chroococcidiopsis thermalis (strain PCC 7203)</name>
    <dbReference type="NCBI Taxonomy" id="251229"/>
    <lineage>
        <taxon>Bacteria</taxon>
        <taxon>Bacillati</taxon>
        <taxon>Cyanobacteriota</taxon>
        <taxon>Cyanophyceae</taxon>
        <taxon>Chroococcidiopsidales</taxon>
        <taxon>Chroococcidiopsidaceae</taxon>
        <taxon>Chroococcidiopsis</taxon>
    </lineage>
</organism>
<dbReference type="OrthoDB" id="9779902at2"/>
<dbReference type="PATRIC" id="fig|251229.3.peg.3409"/>
<dbReference type="Gene3D" id="3.40.50.720">
    <property type="entry name" value="NAD(P)-binding Rossmann-like Domain"/>
    <property type="match status" value="1"/>
</dbReference>
<dbReference type="EMBL" id="CP003597">
    <property type="protein sequence ID" value="AFY88388.1"/>
    <property type="molecule type" value="Genomic_DNA"/>
</dbReference>
<accession>K9U192</accession>
<protein>
    <submittedName>
        <fullName evidence="4">L-threonine 3-dehydrogenase</fullName>
        <ecNumber evidence="4">1.1.1.103</ecNumber>
    </submittedName>
</protein>
<dbReference type="HOGENOM" id="CLU_007383_19_1_3"/>
<evidence type="ECO:0000256" key="2">
    <source>
        <dbReference type="SAM" id="MobiDB-lite"/>
    </source>
</evidence>
<reference evidence="4 5" key="1">
    <citation type="submission" date="2012-06" db="EMBL/GenBank/DDBJ databases">
        <title>Finished chromosome of genome of Chroococcidiopsis thermalis PCC 7203.</title>
        <authorList>
            <consortium name="US DOE Joint Genome Institute"/>
            <person name="Gugger M."/>
            <person name="Coursin T."/>
            <person name="Rippka R."/>
            <person name="Tandeau De Marsac N."/>
            <person name="Huntemann M."/>
            <person name="Wei C.-L."/>
            <person name="Han J."/>
            <person name="Detter J.C."/>
            <person name="Han C."/>
            <person name="Tapia R."/>
            <person name="Davenport K."/>
            <person name="Daligault H."/>
            <person name="Erkkila T."/>
            <person name="Gu W."/>
            <person name="Munk A.C.C."/>
            <person name="Teshima H."/>
            <person name="Xu Y."/>
            <person name="Chain P."/>
            <person name="Chen A."/>
            <person name="Krypides N."/>
            <person name="Mavromatis K."/>
            <person name="Markowitz V."/>
            <person name="Szeto E."/>
            <person name="Ivanova N."/>
            <person name="Mikhailova N."/>
            <person name="Ovchinnikova G."/>
            <person name="Pagani I."/>
            <person name="Pati A."/>
            <person name="Goodwin L."/>
            <person name="Peters L."/>
            <person name="Pitluck S."/>
            <person name="Woyke T."/>
            <person name="Kerfeld C."/>
        </authorList>
    </citation>
    <scope>NUCLEOTIDE SEQUENCE [LARGE SCALE GENOMIC DNA]</scope>
    <source>
        <strain evidence="4 5">PCC 7203</strain>
    </source>
</reference>
<feature type="region of interest" description="Disordered" evidence="2">
    <location>
        <begin position="320"/>
        <end position="372"/>
    </location>
</feature>
<name>K9U192_CHRTP</name>
<evidence type="ECO:0000313" key="4">
    <source>
        <dbReference type="EMBL" id="AFY88388.1"/>
    </source>
</evidence>
<dbReference type="PANTHER" id="PTHR42687:SF1">
    <property type="entry name" value="L-THREONINE 3-DEHYDROGENASE, MITOCHONDRIAL"/>
    <property type="match status" value="1"/>
</dbReference>
<keyword evidence="4" id="KW-0560">Oxidoreductase</keyword>
<dbReference type="Proteomes" id="UP000010384">
    <property type="component" value="Chromosome"/>
</dbReference>
<dbReference type="KEGG" id="cthe:Chro_2920"/>
<dbReference type="PANTHER" id="PTHR42687">
    <property type="entry name" value="L-THREONINE 3-DEHYDROGENASE"/>
    <property type="match status" value="1"/>
</dbReference>
<dbReference type="SUPFAM" id="SSF51735">
    <property type="entry name" value="NAD(P)-binding Rossmann-fold domains"/>
    <property type="match status" value="1"/>
</dbReference>
<dbReference type="Pfam" id="PF01370">
    <property type="entry name" value="Epimerase"/>
    <property type="match status" value="1"/>
</dbReference>
<keyword evidence="5" id="KW-1185">Reference proteome</keyword>
<dbReference type="InterPro" id="IPR001509">
    <property type="entry name" value="Epimerase_deHydtase"/>
</dbReference>
<evidence type="ECO:0000313" key="5">
    <source>
        <dbReference type="Proteomes" id="UP000010384"/>
    </source>
</evidence>
<evidence type="ECO:0000259" key="3">
    <source>
        <dbReference type="Pfam" id="PF01370"/>
    </source>
</evidence>
<dbReference type="STRING" id="251229.Chro_2920"/>